<keyword evidence="4" id="KW-1185">Reference proteome</keyword>
<feature type="compositionally biased region" description="Polar residues" evidence="2">
    <location>
        <begin position="238"/>
        <end position="248"/>
    </location>
</feature>
<gene>
    <name evidence="3" type="ORF">D9619_001061</name>
</gene>
<protein>
    <submittedName>
        <fullName evidence="3">Uncharacterized protein</fullName>
    </submittedName>
</protein>
<proteinExistence type="predicted"/>
<feature type="region of interest" description="Disordered" evidence="2">
    <location>
        <begin position="21"/>
        <end position="55"/>
    </location>
</feature>
<feature type="region of interest" description="Disordered" evidence="2">
    <location>
        <begin position="469"/>
        <end position="507"/>
    </location>
</feature>
<feature type="region of interest" description="Disordered" evidence="2">
    <location>
        <begin position="886"/>
        <end position="1202"/>
    </location>
</feature>
<dbReference type="OrthoDB" id="2528184at2759"/>
<feature type="compositionally biased region" description="Low complexity" evidence="2">
    <location>
        <begin position="1238"/>
        <end position="1252"/>
    </location>
</feature>
<feature type="compositionally biased region" description="Low complexity" evidence="2">
    <location>
        <begin position="1126"/>
        <end position="1141"/>
    </location>
</feature>
<feature type="compositionally biased region" description="Low complexity" evidence="2">
    <location>
        <begin position="944"/>
        <end position="953"/>
    </location>
</feature>
<feature type="coiled-coil region" evidence="1">
    <location>
        <begin position="571"/>
        <end position="637"/>
    </location>
</feature>
<feature type="region of interest" description="Disordered" evidence="2">
    <location>
        <begin position="213"/>
        <end position="332"/>
    </location>
</feature>
<feature type="region of interest" description="Disordered" evidence="2">
    <location>
        <begin position="687"/>
        <end position="732"/>
    </location>
</feature>
<feature type="compositionally biased region" description="Polar residues" evidence="2">
    <location>
        <begin position="995"/>
        <end position="1006"/>
    </location>
</feature>
<accession>A0A8H5BHU8</accession>
<feature type="coiled-coil region" evidence="1">
    <location>
        <begin position="508"/>
        <end position="535"/>
    </location>
</feature>
<dbReference type="Proteomes" id="UP000567179">
    <property type="component" value="Unassembled WGS sequence"/>
</dbReference>
<name>A0A8H5BHU8_9AGAR</name>
<evidence type="ECO:0000313" key="4">
    <source>
        <dbReference type="Proteomes" id="UP000567179"/>
    </source>
</evidence>
<feature type="compositionally biased region" description="Low complexity" evidence="2">
    <location>
        <begin position="1073"/>
        <end position="1102"/>
    </location>
</feature>
<feature type="region of interest" description="Disordered" evidence="2">
    <location>
        <begin position="82"/>
        <end position="122"/>
    </location>
</feature>
<feature type="compositionally biased region" description="Acidic residues" evidence="2">
    <location>
        <begin position="720"/>
        <end position="732"/>
    </location>
</feature>
<organism evidence="3 4">
    <name type="scientific">Psilocybe cf. subviscida</name>
    <dbReference type="NCBI Taxonomy" id="2480587"/>
    <lineage>
        <taxon>Eukaryota</taxon>
        <taxon>Fungi</taxon>
        <taxon>Dikarya</taxon>
        <taxon>Basidiomycota</taxon>
        <taxon>Agaricomycotina</taxon>
        <taxon>Agaricomycetes</taxon>
        <taxon>Agaricomycetidae</taxon>
        <taxon>Agaricales</taxon>
        <taxon>Agaricineae</taxon>
        <taxon>Strophariaceae</taxon>
        <taxon>Psilocybe</taxon>
    </lineage>
</organism>
<dbReference type="EMBL" id="JAACJJ010000028">
    <property type="protein sequence ID" value="KAF5322432.1"/>
    <property type="molecule type" value="Genomic_DNA"/>
</dbReference>
<sequence>MDPTFDVTPRDDTAARNRFESFKLGMALPPDGVSAAPKHAHRRSHSRNTSISSFSLKSTTVNDFSRFSFPASASTPAVLSPAIVPPPSPSPTSVAPPNPIPPSKRNSHHRRRSSVSTRHESAEMMGMALPDLPTSISEDNVNLGEKDSIRRRALWALEGKPDVSFNKVEIPDISTPDVEKPMFDFTSKTTLSFNNGLIGSKRDSFKLLGASSSSKDQLHTLVEEEEEDDEEVDSQEDLTVSSSSTNAIKENLPPTLAVTKATPSKPRPSTLNLKPLSLTPDNLHITPTLPSPTPTPNNPRAGLRSLTLSPSSSVDENSPSDLKQSRRSSLVVSRRPVLNLALEQLEKSTRDDEAKGLRRSSISYKRSSSGVATNNAGLPTPEMTPTFGRRYSNASNSDRESIISLGFGNVPNSAPPMAADDEFFPAQQASTQTRPLSVSEQHFLVKSHNALLARITDLERALTIRRRESSGAFSTSTGGYSRPASVASSCAGSPSQTHSASTSLSEPSDEMLNLIADLKAERDELKRDVDGWRTRVGDMDSQLTILAKRIENERRDAWVARSRSGLLEIEKEALSRKLTAAEQAHAALLEREVELKAQWEVERQKLIAKEAETQRRMNEVEAELERVKQELDMVKQAQEMSIRVETVDPLATPTPRSFDAFTRPATAAFGVAKHGLGFMSVDSESSVTDVESSDGNSFRLKTVGEESESEHEDNSHFYSEEDEEDDNGLQGYEDEEDMDMSLQTSSSFDSDEDLHTAYVRSDVSHNLGMPPSPTTPTSQEVFTPPKSHARRATLSKTWTFPFGAQRQTTAVPQAQADEDDTQDKFFGCLDDTESEASGSMPSSPSAYSYEKSKSAFASGFKFAGANDNASFFFPGLGFPAGEEIEQEENQGLEVVAEEPEEESSLDMEETDSDDEDDEDVFEGACGISFTFTPPQEEEVKEEPPQIQVTSPTRTSPPPRLPAFDFGFGDEEEEEEEGKGVIPFNFGRPLAEERQQSLPPTQASQTPVAFPTIMTPPSARPSSPSRIPGPSSSSSIPRLVTSSPKSGANTNMSTPKKAAQSPFMTPPTKRGGASPSFIPQPISSPSPLRTGATTRPKTVVPTPTFIPQPSRKPVPSVEVESSGNPNVPSVMSPAMNMSPSASFRRSSEHDNDTSQSSAVAPTPFYSLFGHDGERNTRSSSTQMKSVDLSSHDHSSSTSSSGSLYNTAIPASSGLKSPLSFFGSRRSFQTISNFMPKAWASPAPASTSQPSSASHHVSNLSEQTVVPDQHSPRVGSTALPNSGSYVSREKQLKKLLLRMEVEGKSQMSYSTNVDCRNCTTALVHI</sequence>
<reference evidence="3 4" key="1">
    <citation type="journal article" date="2020" name="ISME J.">
        <title>Uncovering the hidden diversity of litter-decomposition mechanisms in mushroom-forming fungi.</title>
        <authorList>
            <person name="Floudas D."/>
            <person name="Bentzer J."/>
            <person name="Ahren D."/>
            <person name="Johansson T."/>
            <person name="Persson P."/>
            <person name="Tunlid A."/>
        </authorList>
    </citation>
    <scope>NUCLEOTIDE SEQUENCE [LARGE SCALE GENOMIC DNA]</scope>
    <source>
        <strain evidence="3 4">CBS 101986</strain>
    </source>
</reference>
<feature type="compositionally biased region" description="Low complexity" evidence="2">
    <location>
        <begin position="309"/>
        <end position="332"/>
    </location>
</feature>
<feature type="region of interest" description="Disordered" evidence="2">
    <location>
        <begin position="1238"/>
        <end position="1281"/>
    </location>
</feature>
<evidence type="ECO:0000256" key="1">
    <source>
        <dbReference type="SAM" id="Coils"/>
    </source>
</evidence>
<feature type="compositionally biased region" description="Low complexity" evidence="2">
    <location>
        <begin position="835"/>
        <end position="847"/>
    </location>
</feature>
<evidence type="ECO:0000313" key="3">
    <source>
        <dbReference type="EMBL" id="KAF5322432.1"/>
    </source>
</evidence>
<feature type="compositionally biased region" description="Low complexity" evidence="2">
    <location>
        <begin position="359"/>
        <end position="369"/>
    </location>
</feature>
<comment type="caution">
    <text evidence="3">The sequence shown here is derived from an EMBL/GenBank/DDBJ whole genome shotgun (WGS) entry which is preliminary data.</text>
</comment>
<evidence type="ECO:0000256" key="2">
    <source>
        <dbReference type="SAM" id="MobiDB-lite"/>
    </source>
</evidence>
<feature type="compositionally biased region" description="Polar residues" evidence="2">
    <location>
        <begin position="1253"/>
        <end position="1264"/>
    </location>
</feature>
<feature type="compositionally biased region" description="Acidic residues" evidence="2">
    <location>
        <begin position="967"/>
        <end position="976"/>
    </location>
</feature>
<feature type="compositionally biased region" description="Polar residues" evidence="2">
    <location>
        <begin position="1044"/>
        <end position="1053"/>
    </location>
</feature>
<feature type="compositionally biased region" description="Low complexity" evidence="2">
    <location>
        <begin position="1015"/>
        <end position="1043"/>
    </location>
</feature>
<feature type="compositionally biased region" description="Acidic residues" evidence="2">
    <location>
        <begin position="886"/>
        <end position="921"/>
    </location>
</feature>
<feature type="compositionally biased region" description="Polar residues" evidence="2">
    <location>
        <begin position="486"/>
        <end position="506"/>
    </location>
</feature>
<feature type="compositionally biased region" description="Acidic residues" evidence="2">
    <location>
        <begin position="223"/>
        <end position="236"/>
    </location>
</feature>
<feature type="region of interest" description="Disordered" evidence="2">
    <location>
        <begin position="763"/>
        <end position="847"/>
    </location>
</feature>
<feature type="compositionally biased region" description="Pro residues" evidence="2">
    <location>
        <begin position="83"/>
        <end position="102"/>
    </location>
</feature>
<feature type="region of interest" description="Disordered" evidence="2">
    <location>
        <begin position="348"/>
        <end position="395"/>
    </location>
</feature>
<keyword evidence="1" id="KW-0175">Coiled coil</keyword>